<evidence type="ECO:0000313" key="1">
    <source>
        <dbReference type="EMBL" id="KAK8066938.1"/>
    </source>
</evidence>
<dbReference type="GeneID" id="92051059"/>
<proteinExistence type="predicted"/>
<evidence type="ECO:0000313" key="2">
    <source>
        <dbReference type="Proteomes" id="UP001433268"/>
    </source>
</evidence>
<dbReference type="Proteomes" id="UP001433268">
    <property type="component" value="Unassembled WGS sequence"/>
</dbReference>
<keyword evidence="2" id="KW-1185">Reference proteome</keyword>
<sequence>MEWSRASRFREEELRPLLTLSRAQEVARGTAGSGRVTTMAPLLPNKVADGASAARGISGKESQRTVVTIESSRSPIRTPIQAYQQSGGRQRSVILESAPHPPSRSLSNIVFVSVGLQTTPTI</sequence>
<gene>
    <name evidence="1" type="ORF">PG997_013685</name>
</gene>
<dbReference type="RefSeq" id="XP_066663691.1">
    <property type="nucleotide sequence ID" value="XM_066817999.1"/>
</dbReference>
<dbReference type="EMBL" id="JAQQWN010000009">
    <property type="protein sequence ID" value="KAK8066938.1"/>
    <property type="molecule type" value="Genomic_DNA"/>
</dbReference>
<accession>A0ABR1V6Z0</accession>
<name>A0ABR1V6Z0_9PEZI</name>
<comment type="caution">
    <text evidence="1">The sequence shown here is derived from an EMBL/GenBank/DDBJ whole genome shotgun (WGS) entry which is preliminary data.</text>
</comment>
<organism evidence="1 2">
    <name type="scientific">Apiospora hydei</name>
    <dbReference type="NCBI Taxonomy" id="1337664"/>
    <lineage>
        <taxon>Eukaryota</taxon>
        <taxon>Fungi</taxon>
        <taxon>Dikarya</taxon>
        <taxon>Ascomycota</taxon>
        <taxon>Pezizomycotina</taxon>
        <taxon>Sordariomycetes</taxon>
        <taxon>Xylariomycetidae</taxon>
        <taxon>Amphisphaeriales</taxon>
        <taxon>Apiosporaceae</taxon>
        <taxon>Apiospora</taxon>
    </lineage>
</organism>
<reference evidence="1 2" key="1">
    <citation type="submission" date="2023-01" db="EMBL/GenBank/DDBJ databases">
        <title>Analysis of 21 Apiospora genomes using comparative genomics revels a genus with tremendous synthesis potential of carbohydrate active enzymes and secondary metabolites.</title>
        <authorList>
            <person name="Sorensen T."/>
        </authorList>
    </citation>
    <scope>NUCLEOTIDE SEQUENCE [LARGE SCALE GENOMIC DNA]</scope>
    <source>
        <strain evidence="1 2">CBS 114990</strain>
    </source>
</reference>
<protein>
    <submittedName>
        <fullName evidence="1">Uncharacterized protein</fullName>
    </submittedName>
</protein>